<name>A0A7E4VWM0_PANRE</name>
<sequence>MASITVLFVILHLSVYRLADATICNNAFTAFVEPYLDCARKHRIMPSAFDPKACNIEKDIKTGKVTYSCLDGYSKNRKRNECVKDKYVYYYVCETDNCNTRSVCNDWFKYEGDNTNPVPAPAPAPAPAPGAAAPAPNASAPTPSPKSTGTRCHGPTLAILVLLFGVYFTV</sequence>
<evidence type="ECO:0000256" key="1">
    <source>
        <dbReference type="SAM" id="MobiDB-lite"/>
    </source>
</evidence>
<feature type="signal peptide" evidence="2">
    <location>
        <begin position="1"/>
        <end position="21"/>
    </location>
</feature>
<accession>A0A7E4VWM0</accession>
<reference evidence="3" key="1">
    <citation type="journal article" date="2013" name="Genetics">
        <title>The draft genome and transcriptome of Panagrellus redivivus are shaped by the harsh demands of a free-living lifestyle.</title>
        <authorList>
            <person name="Srinivasan J."/>
            <person name="Dillman A.R."/>
            <person name="Macchietto M.G."/>
            <person name="Heikkinen L."/>
            <person name="Lakso M."/>
            <person name="Fracchia K.M."/>
            <person name="Antoshechkin I."/>
            <person name="Mortazavi A."/>
            <person name="Wong G."/>
            <person name="Sternberg P.W."/>
        </authorList>
    </citation>
    <scope>NUCLEOTIDE SEQUENCE [LARGE SCALE GENOMIC DNA]</scope>
    <source>
        <strain evidence="3">MT8872</strain>
    </source>
</reference>
<keyword evidence="2" id="KW-0732">Signal</keyword>
<evidence type="ECO:0000313" key="4">
    <source>
        <dbReference type="WBParaSite" id="Pan_g366.t1"/>
    </source>
</evidence>
<evidence type="ECO:0000256" key="2">
    <source>
        <dbReference type="SAM" id="SignalP"/>
    </source>
</evidence>
<dbReference type="Proteomes" id="UP000492821">
    <property type="component" value="Unassembled WGS sequence"/>
</dbReference>
<dbReference type="WBParaSite" id="Pan_g366.t1">
    <property type="protein sequence ID" value="Pan_g366.t1"/>
    <property type="gene ID" value="Pan_g366"/>
</dbReference>
<feature type="chain" id="PRO_5028917508" evidence="2">
    <location>
        <begin position="22"/>
        <end position="170"/>
    </location>
</feature>
<feature type="region of interest" description="Disordered" evidence="1">
    <location>
        <begin position="118"/>
        <end position="150"/>
    </location>
</feature>
<feature type="compositionally biased region" description="Low complexity" evidence="1">
    <location>
        <begin position="129"/>
        <end position="141"/>
    </location>
</feature>
<keyword evidence="3" id="KW-1185">Reference proteome</keyword>
<dbReference type="AlphaFoldDB" id="A0A7E4VWM0"/>
<reference evidence="4" key="2">
    <citation type="submission" date="2020-10" db="UniProtKB">
        <authorList>
            <consortium name="WormBaseParasite"/>
        </authorList>
    </citation>
    <scope>IDENTIFICATION</scope>
</reference>
<protein>
    <submittedName>
        <fullName evidence="4">Secreted protein</fullName>
    </submittedName>
</protein>
<feature type="compositionally biased region" description="Pro residues" evidence="1">
    <location>
        <begin position="118"/>
        <end position="128"/>
    </location>
</feature>
<proteinExistence type="predicted"/>
<evidence type="ECO:0000313" key="3">
    <source>
        <dbReference type="Proteomes" id="UP000492821"/>
    </source>
</evidence>
<organism evidence="3 4">
    <name type="scientific">Panagrellus redivivus</name>
    <name type="common">Microworm</name>
    <dbReference type="NCBI Taxonomy" id="6233"/>
    <lineage>
        <taxon>Eukaryota</taxon>
        <taxon>Metazoa</taxon>
        <taxon>Ecdysozoa</taxon>
        <taxon>Nematoda</taxon>
        <taxon>Chromadorea</taxon>
        <taxon>Rhabditida</taxon>
        <taxon>Tylenchina</taxon>
        <taxon>Panagrolaimomorpha</taxon>
        <taxon>Panagrolaimoidea</taxon>
        <taxon>Panagrolaimidae</taxon>
        <taxon>Panagrellus</taxon>
    </lineage>
</organism>